<keyword evidence="6" id="KW-0460">Magnesium</keyword>
<dbReference type="InterPro" id="IPR021127">
    <property type="entry name" value="CRISPR_associated_Cas2"/>
</dbReference>
<dbReference type="PANTHER" id="PTHR34405:SF3">
    <property type="entry name" value="CRISPR-ASSOCIATED ENDORIBONUCLEASE CAS2 3"/>
    <property type="match status" value="1"/>
</dbReference>
<dbReference type="Gene3D" id="3.30.70.240">
    <property type="match status" value="1"/>
</dbReference>
<dbReference type="GO" id="GO:0046872">
    <property type="term" value="F:metal ion binding"/>
    <property type="evidence" value="ECO:0007669"/>
    <property type="project" value="UniProtKB-KW"/>
</dbReference>
<evidence type="ECO:0000256" key="3">
    <source>
        <dbReference type="ARBA" id="ARBA00022723"/>
    </source>
</evidence>
<dbReference type="AlphaFoldDB" id="A0A644V518"/>
<accession>A0A644V518</accession>
<protein>
    <submittedName>
        <fullName evidence="8">CRISPR-associated endoribonuclease Cas2</fullName>
        <ecNumber evidence="8">3.1.-.-</ecNumber>
    </submittedName>
</protein>
<evidence type="ECO:0000313" key="8">
    <source>
        <dbReference type="EMBL" id="MPL85913.1"/>
    </source>
</evidence>
<dbReference type="Pfam" id="PF09827">
    <property type="entry name" value="CRISPR_Cas2"/>
    <property type="match status" value="1"/>
</dbReference>
<comment type="caution">
    <text evidence="8">The sequence shown here is derived from an EMBL/GenBank/DDBJ whole genome shotgun (WGS) entry which is preliminary data.</text>
</comment>
<dbReference type="CDD" id="cd09725">
    <property type="entry name" value="Cas2_I_II_III"/>
    <property type="match status" value="1"/>
</dbReference>
<dbReference type="EMBL" id="VSSQ01000213">
    <property type="protein sequence ID" value="MPL85913.1"/>
    <property type="molecule type" value="Genomic_DNA"/>
</dbReference>
<dbReference type="GO" id="GO:0004521">
    <property type="term" value="F:RNA endonuclease activity"/>
    <property type="evidence" value="ECO:0007669"/>
    <property type="project" value="InterPro"/>
</dbReference>
<sequence>MTKKQKLTFLQKLLLVKRAGMENSPSVKKSRQEIPLDSCEEDVHERVRRILGIFNQANQKTGQMIYFVMYDIENNKVRTYISKYLIKKGCTRIQKSIFLADSSRPEFTEIYQTLREVQEVYDNYDSIMLVPVATDQLRAMKIIGKNIDLDLFLGNKNTMFF</sequence>
<keyword evidence="4" id="KW-0255">Endonuclease</keyword>
<dbReference type="PANTHER" id="PTHR34405">
    <property type="entry name" value="CRISPR-ASSOCIATED ENDORIBONUCLEASE CAS2"/>
    <property type="match status" value="1"/>
</dbReference>
<dbReference type="GO" id="GO:0043571">
    <property type="term" value="P:maintenance of CRISPR repeat elements"/>
    <property type="evidence" value="ECO:0007669"/>
    <property type="project" value="InterPro"/>
</dbReference>
<keyword evidence="5 8" id="KW-0378">Hydrolase</keyword>
<dbReference type="GO" id="GO:0051607">
    <property type="term" value="P:defense response to virus"/>
    <property type="evidence" value="ECO:0007669"/>
    <property type="project" value="UniProtKB-KW"/>
</dbReference>
<dbReference type="SUPFAM" id="SSF143430">
    <property type="entry name" value="TTP0101/SSO1404-like"/>
    <property type="match status" value="1"/>
</dbReference>
<evidence type="ECO:0000256" key="6">
    <source>
        <dbReference type="ARBA" id="ARBA00022842"/>
    </source>
</evidence>
<gene>
    <name evidence="8" type="primary">cas2_8</name>
    <name evidence="8" type="ORF">SDC9_31888</name>
</gene>
<evidence type="ECO:0000256" key="5">
    <source>
        <dbReference type="ARBA" id="ARBA00022801"/>
    </source>
</evidence>
<comment type="cofactor">
    <cofactor evidence="1">
        <name>Mg(2+)</name>
        <dbReference type="ChEBI" id="CHEBI:18420"/>
    </cofactor>
</comment>
<organism evidence="8">
    <name type="scientific">bioreactor metagenome</name>
    <dbReference type="NCBI Taxonomy" id="1076179"/>
    <lineage>
        <taxon>unclassified sequences</taxon>
        <taxon>metagenomes</taxon>
        <taxon>ecological metagenomes</taxon>
    </lineage>
</organism>
<evidence type="ECO:0000256" key="1">
    <source>
        <dbReference type="ARBA" id="ARBA00001946"/>
    </source>
</evidence>
<dbReference type="EC" id="3.1.-.-" evidence="8"/>
<dbReference type="InterPro" id="IPR019199">
    <property type="entry name" value="Virulence_VapD/CRISPR_Cas2"/>
</dbReference>
<evidence type="ECO:0000256" key="4">
    <source>
        <dbReference type="ARBA" id="ARBA00022759"/>
    </source>
</evidence>
<proteinExistence type="inferred from homology"/>
<keyword evidence="7" id="KW-0051">Antiviral defense</keyword>
<evidence type="ECO:0000256" key="7">
    <source>
        <dbReference type="ARBA" id="ARBA00023118"/>
    </source>
</evidence>
<name>A0A644V518_9ZZZZ</name>
<evidence type="ECO:0000256" key="2">
    <source>
        <dbReference type="ARBA" id="ARBA00022722"/>
    </source>
</evidence>
<reference evidence="8" key="1">
    <citation type="submission" date="2019-08" db="EMBL/GenBank/DDBJ databases">
        <authorList>
            <person name="Kucharzyk K."/>
            <person name="Murdoch R.W."/>
            <person name="Higgins S."/>
            <person name="Loffler F."/>
        </authorList>
    </citation>
    <scope>NUCLEOTIDE SEQUENCE</scope>
</reference>
<dbReference type="HAMAP" id="MF_01471">
    <property type="entry name" value="Cas2"/>
    <property type="match status" value="1"/>
</dbReference>
<keyword evidence="2" id="KW-0540">Nuclease</keyword>
<keyword evidence="3" id="KW-0479">Metal-binding</keyword>
<dbReference type="NCBIfam" id="TIGR01573">
    <property type="entry name" value="cas2"/>
    <property type="match status" value="1"/>
</dbReference>
<dbReference type="GO" id="GO:0016787">
    <property type="term" value="F:hydrolase activity"/>
    <property type="evidence" value="ECO:0007669"/>
    <property type="project" value="UniProtKB-KW"/>
</dbReference>